<organism evidence="3">
    <name type="scientific">Gaeumannomyces tritici (strain R3-111a-1)</name>
    <name type="common">Wheat and barley take-all root rot fungus</name>
    <name type="synonym">Gaeumannomyces graminis var. tritici</name>
    <dbReference type="NCBI Taxonomy" id="644352"/>
    <lineage>
        <taxon>Eukaryota</taxon>
        <taxon>Fungi</taxon>
        <taxon>Dikarya</taxon>
        <taxon>Ascomycota</taxon>
        <taxon>Pezizomycotina</taxon>
        <taxon>Sordariomycetes</taxon>
        <taxon>Sordariomycetidae</taxon>
        <taxon>Magnaporthales</taxon>
        <taxon>Magnaporthaceae</taxon>
        <taxon>Gaeumannomyces</taxon>
    </lineage>
</organism>
<evidence type="ECO:0000256" key="1">
    <source>
        <dbReference type="SAM" id="Coils"/>
    </source>
</evidence>
<feature type="compositionally biased region" description="Acidic residues" evidence="2">
    <location>
        <begin position="171"/>
        <end position="214"/>
    </location>
</feature>
<dbReference type="GO" id="GO:0005680">
    <property type="term" value="C:anaphase-promoting complex"/>
    <property type="evidence" value="ECO:0007669"/>
    <property type="project" value="InterPro"/>
</dbReference>
<dbReference type="Pfam" id="PF05841">
    <property type="entry name" value="Apc15p"/>
    <property type="match status" value="1"/>
</dbReference>
<reference evidence="3" key="2">
    <citation type="submission" date="2010-07" db="EMBL/GenBank/DDBJ databases">
        <authorList>
            <consortium name="The Broad Institute Genome Sequencing Platform"/>
            <consortium name="Broad Institute Genome Sequencing Center for Infectious Disease"/>
            <person name="Ma L.-J."/>
            <person name="Dead R."/>
            <person name="Young S."/>
            <person name="Zeng Q."/>
            <person name="Koehrsen M."/>
            <person name="Alvarado L."/>
            <person name="Berlin A."/>
            <person name="Chapman S.B."/>
            <person name="Chen Z."/>
            <person name="Freedman E."/>
            <person name="Gellesch M."/>
            <person name="Goldberg J."/>
            <person name="Griggs A."/>
            <person name="Gujja S."/>
            <person name="Heilman E.R."/>
            <person name="Heiman D."/>
            <person name="Hepburn T."/>
            <person name="Howarth C."/>
            <person name="Jen D."/>
            <person name="Larson L."/>
            <person name="Mehta T."/>
            <person name="Neiman D."/>
            <person name="Pearson M."/>
            <person name="Roberts A."/>
            <person name="Saif S."/>
            <person name="Shea T."/>
            <person name="Shenoy N."/>
            <person name="Sisk P."/>
            <person name="Stolte C."/>
            <person name="Sykes S."/>
            <person name="Walk T."/>
            <person name="White J."/>
            <person name="Yandava C."/>
            <person name="Haas B."/>
            <person name="Nusbaum C."/>
            <person name="Birren B."/>
        </authorList>
    </citation>
    <scope>NUCLEOTIDE SEQUENCE</scope>
    <source>
        <strain evidence="3">R3-111a-1</strain>
    </source>
</reference>
<dbReference type="Proteomes" id="UP000006039">
    <property type="component" value="Unassembled WGS sequence"/>
</dbReference>
<dbReference type="STRING" id="644352.J3NSD5"/>
<evidence type="ECO:0000313" key="3">
    <source>
        <dbReference type="EMBL" id="EJT79092.1"/>
    </source>
</evidence>
<reference evidence="3" key="3">
    <citation type="submission" date="2010-09" db="EMBL/GenBank/DDBJ databases">
        <title>Annotation of Gaeumannomyces graminis var. tritici R3-111a-1.</title>
        <authorList>
            <consortium name="The Broad Institute Genome Sequencing Platform"/>
            <person name="Ma L.-J."/>
            <person name="Dead R."/>
            <person name="Young S.K."/>
            <person name="Zeng Q."/>
            <person name="Gargeya S."/>
            <person name="Fitzgerald M."/>
            <person name="Haas B."/>
            <person name="Abouelleil A."/>
            <person name="Alvarado L."/>
            <person name="Arachchi H.M."/>
            <person name="Berlin A."/>
            <person name="Brown A."/>
            <person name="Chapman S.B."/>
            <person name="Chen Z."/>
            <person name="Dunbar C."/>
            <person name="Freedman E."/>
            <person name="Gearin G."/>
            <person name="Gellesch M."/>
            <person name="Goldberg J."/>
            <person name="Griggs A."/>
            <person name="Gujja S."/>
            <person name="Heiman D."/>
            <person name="Howarth C."/>
            <person name="Larson L."/>
            <person name="Lui A."/>
            <person name="MacDonald P.J.P."/>
            <person name="Mehta T."/>
            <person name="Montmayeur A."/>
            <person name="Murphy C."/>
            <person name="Neiman D."/>
            <person name="Pearson M."/>
            <person name="Priest M."/>
            <person name="Roberts A."/>
            <person name="Saif S."/>
            <person name="Shea T."/>
            <person name="Shenoy N."/>
            <person name="Sisk P."/>
            <person name="Stolte C."/>
            <person name="Sykes S."/>
            <person name="Yandava C."/>
            <person name="Wortman J."/>
            <person name="Nusbaum C."/>
            <person name="Birren B."/>
        </authorList>
    </citation>
    <scope>NUCLEOTIDE SEQUENCE</scope>
    <source>
        <strain evidence="3">R3-111a-1</strain>
    </source>
</reference>
<keyword evidence="1" id="KW-0175">Coiled coil</keyword>
<dbReference type="EMBL" id="GL385396">
    <property type="protein sequence ID" value="EJT79092.1"/>
    <property type="molecule type" value="Genomic_DNA"/>
</dbReference>
<name>J3NSD5_GAET3</name>
<dbReference type="OrthoDB" id="5320532at2759"/>
<dbReference type="eggNOG" id="ENOG502S7CI">
    <property type="taxonomic scope" value="Eukaryota"/>
</dbReference>
<feature type="coiled-coil region" evidence="1">
    <location>
        <begin position="103"/>
        <end position="142"/>
    </location>
</feature>
<reference evidence="4" key="5">
    <citation type="submission" date="2018-04" db="UniProtKB">
        <authorList>
            <consortium name="EnsemblFungi"/>
        </authorList>
    </citation>
    <scope>IDENTIFICATION</scope>
    <source>
        <strain evidence="4">R3-111a-1</strain>
    </source>
</reference>
<feature type="region of interest" description="Disordered" evidence="2">
    <location>
        <begin position="152"/>
        <end position="245"/>
    </location>
</feature>
<evidence type="ECO:0000313" key="4">
    <source>
        <dbReference type="EnsemblFungi" id="EJT79092"/>
    </source>
</evidence>
<feature type="compositionally biased region" description="Acidic residues" evidence="2">
    <location>
        <begin position="308"/>
        <end position="328"/>
    </location>
</feature>
<protein>
    <recommendedName>
        <fullName evidence="6">Anaphase-promoting complex subunit 15 MND2</fullName>
    </recommendedName>
</protein>
<dbReference type="HOGENOM" id="CLU_045844_0_0_1"/>
<keyword evidence="5" id="KW-1185">Reference proteome</keyword>
<dbReference type="VEuPathDB" id="FungiDB:GGTG_04181"/>
<dbReference type="RefSeq" id="XP_009220237.1">
    <property type="nucleotide sequence ID" value="XM_009221973.1"/>
</dbReference>
<dbReference type="GeneID" id="20344639"/>
<feature type="compositionally biased region" description="Polar residues" evidence="2">
    <location>
        <begin position="401"/>
        <end position="411"/>
    </location>
</feature>
<dbReference type="InterPro" id="IPR008402">
    <property type="entry name" value="APC_su15/mnd2"/>
</dbReference>
<dbReference type="EnsemblFungi" id="EJT79092">
    <property type="protein sequence ID" value="EJT79092"/>
    <property type="gene ID" value="GGTG_04181"/>
</dbReference>
<reference evidence="5" key="1">
    <citation type="submission" date="2010-07" db="EMBL/GenBank/DDBJ databases">
        <title>The genome sequence of Gaeumannomyces graminis var. tritici strain R3-111a-1.</title>
        <authorList>
            <consortium name="The Broad Institute Genome Sequencing Platform"/>
            <person name="Ma L.-J."/>
            <person name="Dead R."/>
            <person name="Young S."/>
            <person name="Zeng Q."/>
            <person name="Koehrsen M."/>
            <person name="Alvarado L."/>
            <person name="Berlin A."/>
            <person name="Chapman S.B."/>
            <person name="Chen Z."/>
            <person name="Freedman E."/>
            <person name="Gellesch M."/>
            <person name="Goldberg J."/>
            <person name="Griggs A."/>
            <person name="Gujja S."/>
            <person name="Heilman E.R."/>
            <person name="Heiman D."/>
            <person name="Hepburn T."/>
            <person name="Howarth C."/>
            <person name="Jen D."/>
            <person name="Larson L."/>
            <person name="Mehta T."/>
            <person name="Neiman D."/>
            <person name="Pearson M."/>
            <person name="Roberts A."/>
            <person name="Saif S."/>
            <person name="Shea T."/>
            <person name="Shenoy N."/>
            <person name="Sisk P."/>
            <person name="Stolte C."/>
            <person name="Sykes S."/>
            <person name="Walk T."/>
            <person name="White J."/>
            <person name="Yandava C."/>
            <person name="Haas B."/>
            <person name="Nusbaum C."/>
            <person name="Birren B."/>
        </authorList>
    </citation>
    <scope>NUCLEOTIDE SEQUENCE [LARGE SCALE GENOMIC DNA]</scope>
    <source>
        <strain evidence="5">R3-111a-1</strain>
    </source>
</reference>
<evidence type="ECO:0000256" key="2">
    <source>
        <dbReference type="SAM" id="MobiDB-lite"/>
    </source>
</evidence>
<feature type="region of interest" description="Disordered" evidence="2">
    <location>
        <begin position="258"/>
        <end position="411"/>
    </location>
</feature>
<evidence type="ECO:0008006" key="6">
    <source>
        <dbReference type="Google" id="ProtNLM"/>
    </source>
</evidence>
<dbReference type="AlphaFoldDB" id="J3NSD5"/>
<proteinExistence type="predicted"/>
<feature type="compositionally biased region" description="Gly residues" evidence="2">
    <location>
        <begin position="231"/>
        <end position="241"/>
    </location>
</feature>
<reference evidence="4" key="4">
    <citation type="journal article" date="2015" name="G3 (Bethesda)">
        <title>Genome sequences of three phytopathogenic species of the Magnaporthaceae family of fungi.</title>
        <authorList>
            <person name="Okagaki L.H."/>
            <person name="Nunes C.C."/>
            <person name="Sailsbery J."/>
            <person name="Clay B."/>
            <person name="Brown D."/>
            <person name="John T."/>
            <person name="Oh Y."/>
            <person name="Young N."/>
            <person name="Fitzgerald M."/>
            <person name="Haas B.J."/>
            <person name="Zeng Q."/>
            <person name="Young S."/>
            <person name="Adiconis X."/>
            <person name="Fan L."/>
            <person name="Levin J.Z."/>
            <person name="Mitchell T.K."/>
            <person name="Okubara P.A."/>
            <person name="Farman M.L."/>
            <person name="Kohn L.M."/>
            <person name="Birren B."/>
            <person name="Ma L.-J."/>
            <person name="Dean R.A."/>
        </authorList>
    </citation>
    <scope>NUCLEOTIDE SEQUENCE</scope>
    <source>
        <strain evidence="4">R3-111a-1</strain>
    </source>
</reference>
<feature type="compositionally biased region" description="Low complexity" evidence="2">
    <location>
        <begin position="388"/>
        <end position="400"/>
    </location>
</feature>
<gene>
    <name evidence="4" type="primary">20344639</name>
    <name evidence="3" type="ORF">GGTG_04181</name>
</gene>
<feature type="compositionally biased region" description="Acidic residues" evidence="2">
    <location>
        <begin position="276"/>
        <end position="293"/>
    </location>
</feature>
<accession>J3NSD5</accession>
<sequence>MFSILPDLTPHDSHSLWYTSSRSPIPPASFDPANQHGSLLVEGGDGAQRHQHRRQHGGASQAVLERTVLARLRADEAYQERRRLNVGNFGATWLKPPGIAKSLFQLREERREQEEHAEAVRREQLAQQLAEAEEGAAAAATAAAVAAAAAEEGGGSGMIGENGQTMLGPGGEDEMMGDGDDDAQPEERDLDDEIPDADEEGFGYDGADSDEESDSDRTETTDDDDTEDGRGGNGGGGGGGPAAELRQVVAAEDRVLNMMSRGQGRRQDVDDLLYAGEEDEVDDEDRAEMLQEDDLAHHSRGYGHGLLDDDGDGLDMDMDGDLDDEIPEAESGMYEHTDTEASLMTSDDEHEHAERSYAAGQHPASARFMGASSARASHRSGNPRRSIDISSILSRDGSSIAGSSPNVMRRH</sequence>
<evidence type="ECO:0000313" key="5">
    <source>
        <dbReference type="Proteomes" id="UP000006039"/>
    </source>
</evidence>
<dbReference type="GO" id="GO:0031145">
    <property type="term" value="P:anaphase-promoting complex-dependent catabolic process"/>
    <property type="evidence" value="ECO:0007669"/>
    <property type="project" value="InterPro"/>
</dbReference>